<keyword evidence="2" id="KW-1185">Reference proteome</keyword>
<proteinExistence type="predicted"/>
<sequence length="93" mass="10246">MNAPVTQQDLEAARLLLSRLGVDPADLVITAPAEAAPEQWPMPTIREWIPVVAGLVSPSTAASYGSYWNKAEAEWGDRRMARSRPARSRGCRR</sequence>
<evidence type="ECO:0000313" key="1">
    <source>
        <dbReference type="EMBL" id="WIX76898.1"/>
    </source>
</evidence>
<dbReference type="KEGG" id="acab:QRX50_36560"/>
<reference evidence="1 2" key="1">
    <citation type="submission" date="2023-06" db="EMBL/GenBank/DDBJ databases">
        <authorList>
            <person name="Oyuntsetseg B."/>
            <person name="Kim S.B."/>
        </authorList>
    </citation>
    <scope>NUCLEOTIDE SEQUENCE [LARGE SCALE GENOMIC DNA]</scope>
    <source>
        <strain evidence="1 2">2-15</strain>
    </source>
</reference>
<dbReference type="EMBL" id="CP127294">
    <property type="protein sequence ID" value="WIX76898.1"/>
    <property type="molecule type" value="Genomic_DNA"/>
</dbReference>
<dbReference type="RefSeq" id="WP_285967645.1">
    <property type="nucleotide sequence ID" value="NZ_CP127294.1"/>
</dbReference>
<dbReference type="AlphaFoldDB" id="A0A9Y2MTI7"/>
<protein>
    <submittedName>
        <fullName evidence="1">Uncharacterized protein</fullName>
    </submittedName>
</protein>
<dbReference type="Proteomes" id="UP001236014">
    <property type="component" value="Chromosome"/>
</dbReference>
<gene>
    <name evidence="1" type="ORF">QRX50_36560</name>
</gene>
<accession>A0A9Y2MTI7</accession>
<evidence type="ECO:0000313" key="2">
    <source>
        <dbReference type="Proteomes" id="UP001236014"/>
    </source>
</evidence>
<organism evidence="1 2">
    <name type="scientific">Amycolatopsis carbonis</name>
    <dbReference type="NCBI Taxonomy" id="715471"/>
    <lineage>
        <taxon>Bacteria</taxon>
        <taxon>Bacillati</taxon>
        <taxon>Actinomycetota</taxon>
        <taxon>Actinomycetes</taxon>
        <taxon>Pseudonocardiales</taxon>
        <taxon>Pseudonocardiaceae</taxon>
        <taxon>Amycolatopsis</taxon>
    </lineage>
</organism>
<name>A0A9Y2MTI7_9PSEU</name>